<feature type="region of interest" description="Disordered" evidence="1">
    <location>
        <begin position="90"/>
        <end position="111"/>
    </location>
</feature>
<proteinExistence type="predicted"/>
<comment type="caution">
    <text evidence="2">The sequence shown here is derived from an EMBL/GenBank/DDBJ whole genome shotgun (WGS) entry which is preliminary data.</text>
</comment>
<organism evidence="2">
    <name type="scientific">marine sediment metagenome</name>
    <dbReference type="NCBI Taxonomy" id="412755"/>
    <lineage>
        <taxon>unclassified sequences</taxon>
        <taxon>metagenomes</taxon>
        <taxon>ecological metagenomes</taxon>
    </lineage>
</organism>
<name>X1SEV2_9ZZZZ</name>
<dbReference type="AlphaFoldDB" id="X1SEV2"/>
<sequence length="141" mass="15241">DELAKGGGGGKVEIPRPLSPMEYAKQQVEYIEALKALGLIKEPVVTGPSGEPLEVVKEKNRHAEKMQEIRDEGDYKRSLADTVADLPERLGRGIAGQFTEEAEGRGGSSGSSLEYITCDDCKIRFPIPPNAGNQVVCRTSI</sequence>
<evidence type="ECO:0000256" key="1">
    <source>
        <dbReference type="SAM" id="MobiDB-lite"/>
    </source>
</evidence>
<dbReference type="EMBL" id="BARW01010552">
    <property type="protein sequence ID" value="GAI77681.1"/>
    <property type="molecule type" value="Genomic_DNA"/>
</dbReference>
<feature type="non-terminal residue" evidence="2">
    <location>
        <position position="1"/>
    </location>
</feature>
<reference evidence="2" key="1">
    <citation type="journal article" date="2014" name="Front. Microbiol.">
        <title>High frequency of phylogenetically diverse reductive dehalogenase-homologous genes in deep subseafloor sedimentary metagenomes.</title>
        <authorList>
            <person name="Kawai M."/>
            <person name="Futagami T."/>
            <person name="Toyoda A."/>
            <person name="Takaki Y."/>
            <person name="Nishi S."/>
            <person name="Hori S."/>
            <person name="Arai W."/>
            <person name="Tsubouchi T."/>
            <person name="Morono Y."/>
            <person name="Uchiyama I."/>
            <person name="Ito T."/>
            <person name="Fujiyama A."/>
            <person name="Inagaki F."/>
            <person name="Takami H."/>
        </authorList>
    </citation>
    <scope>NUCLEOTIDE SEQUENCE</scope>
    <source>
        <strain evidence="2">Expedition CK06-06</strain>
    </source>
</reference>
<feature type="region of interest" description="Disordered" evidence="1">
    <location>
        <begin position="45"/>
        <end position="74"/>
    </location>
</feature>
<protein>
    <submittedName>
        <fullName evidence="2">Uncharacterized protein</fullName>
    </submittedName>
</protein>
<gene>
    <name evidence="2" type="ORF">S12H4_20731</name>
</gene>
<accession>X1SEV2</accession>
<feature type="compositionally biased region" description="Basic and acidic residues" evidence="1">
    <location>
        <begin position="54"/>
        <end position="74"/>
    </location>
</feature>
<evidence type="ECO:0000313" key="2">
    <source>
        <dbReference type="EMBL" id="GAI77681.1"/>
    </source>
</evidence>